<dbReference type="InterPro" id="IPR036770">
    <property type="entry name" value="Ankyrin_rpt-contain_sf"/>
</dbReference>
<evidence type="ECO:0000313" key="6">
    <source>
        <dbReference type="Proteomes" id="UP000717696"/>
    </source>
</evidence>
<dbReference type="PROSITE" id="PS50297">
    <property type="entry name" value="ANK_REP_REGION"/>
    <property type="match status" value="1"/>
</dbReference>
<dbReference type="SUPFAM" id="SSF48403">
    <property type="entry name" value="Ankyrin repeat"/>
    <property type="match status" value="1"/>
</dbReference>
<evidence type="ECO:0000259" key="3">
    <source>
        <dbReference type="Pfam" id="PF22939"/>
    </source>
</evidence>
<dbReference type="SUPFAM" id="SSF52540">
    <property type="entry name" value="P-loop containing nucleoside triphosphate hydrolases"/>
    <property type="match status" value="1"/>
</dbReference>
<keyword evidence="6" id="KW-1185">Reference proteome</keyword>
<evidence type="ECO:0000259" key="4">
    <source>
        <dbReference type="Pfam" id="PF24883"/>
    </source>
</evidence>
<dbReference type="InterPro" id="IPR027417">
    <property type="entry name" value="P-loop_NTPase"/>
</dbReference>
<dbReference type="EMBL" id="JAGMUU010000002">
    <property type="protein sequence ID" value="KAH7160235.1"/>
    <property type="molecule type" value="Genomic_DNA"/>
</dbReference>
<feature type="domain" description="GPI inositol-deacylase winged helix" evidence="3">
    <location>
        <begin position="467"/>
        <end position="545"/>
    </location>
</feature>
<dbReference type="Gene3D" id="1.25.40.20">
    <property type="entry name" value="Ankyrin repeat-containing domain"/>
    <property type="match status" value="1"/>
</dbReference>
<sequence length="752" mass="84503">MAEVAFGALEAAVCITEVVKLLYNYINGVKDAKDDIRKLTQELFALKGALEHFHLHGQMGLEKSTQPQLHSMLQMTQESLNSIQTRLDTPRSSTFGKIVTGLSWPFKSREIQKHLGTIERAKTWFVMVILKDSSEVTLAVYDEMKMLVQMIHQDTIDKETRRMIQETDDLLAWLGPVNVDEMLQKATQNKIPGTGRWVLNDMLADWIEYSDVDQPLIWITSKSGSGKTVLFSTIIGELRQRYSSKSSANVIIGYHCCSLDDAASQQVSNIFGSILAKAGTARPDILQHIAPFKRSSTSLVPQNNLTVSEVAEIMAFILDSCDRFYLLVDALNETPHEEELVKALLQLCAQHSKIRILVTCTREPLVSSPAIKERVMDVDFVNNDIEAYVLHRLATESCFRVLSPKIHSEIQQKIISGADGMFRWAKLCMDRLSVLRTGRDVKDALQNLPTTLNDSYVAIFGRILNHDREIAREALTWLCFSLRPLTLDELAEAVVLRETDVDIDDDCRLTRPLLIVDICRDLVSRSDNFVTLAHDSIRTFLTSQHIRGTPVAFFALDPAAAHARILRKCLCYLSLGEFASGPVDEVTAFYRRIQSYPLVSYAATYWPIHSENCTLTPDDESLILSFFDTKKLSNGSSFDSWVQLLLETQHLELIKNTEPLYYAASFNMLSVLKILLRPSLGTDLNRPGGRFGSSPLFVAMWRGNLEAAKLLLEAGADASIMDKPSLMTGQELAHSLQLTELLQIMEELPKQA</sequence>
<dbReference type="PROSITE" id="PS50088">
    <property type="entry name" value="ANK_REPEAT"/>
    <property type="match status" value="1"/>
</dbReference>
<dbReference type="Pfam" id="PF24883">
    <property type="entry name" value="NPHP3_N"/>
    <property type="match status" value="1"/>
</dbReference>
<reference evidence="5" key="1">
    <citation type="journal article" date="2021" name="Nat. Commun.">
        <title>Genetic determinants of endophytism in the Arabidopsis root mycobiome.</title>
        <authorList>
            <person name="Mesny F."/>
            <person name="Miyauchi S."/>
            <person name="Thiergart T."/>
            <person name="Pickel B."/>
            <person name="Atanasova L."/>
            <person name="Karlsson M."/>
            <person name="Huettel B."/>
            <person name="Barry K.W."/>
            <person name="Haridas S."/>
            <person name="Chen C."/>
            <person name="Bauer D."/>
            <person name="Andreopoulos W."/>
            <person name="Pangilinan J."/>
            <person name="LaButti K."/>
            <person name="Riley R."/>
            <person name="Lipzen A."/>
            <person name="Clum A."/>
            <person name="Drula E."/>
            <person name="Henrissat B."/>
            <person name="Kohler A."/>
            <person name="Grigoriev I.V."/>
            <person name="Martin F.M."/>
            <person name="Hacquard S."/>
        </authorList>
    </citation>
    <scope>NUCLEOTIDE SEQUENCE</scope>
    <source>
        <strain evidence="5">MPI-CAGE-AT-0021</strain>
    </source>
</reference>
<keyword evidence="2" id="KW-0040">ANK repeat</keyword>
<keyword evidence="1" id="KW-0677">Repeat</keyword>
<gene>
    <name evidence="5" type="ORF">B0J13DRAFT_124775</name>
</gene>
<dbReference type="Gene3D" id="3.40.50.300">
    <property type="entry name" value="P-loop containing nucleotide triphosphate hydrolases"/>
    <property type="match status" value="1"/>
</dbReference>
<feature type="repeat" description="ANK" evidence="2">
    <location>
        <begin position="691"/>
        <end position="723"/>
    </location>
</feature>
<accession>A0A9P9FFQ5</accession>
<dbReference type="PANTHER" id="PTHR10039:SF16">
    <property type="entry name" value="GPI INOSITOL-DEACYLASE"/>
    <property type="match status" value="1"/>
</dbReference>
<dbReference type="InterPro" id="IPR056884">
    <property type="entry name" value="NPHP3-like_N"/>
</dbReference>
<dbReference type="SMART" id="SM00248">
    <property type="entry name" value="ANK"/>
    <property type="match status" value="2"/>
</dbReference>
<organism evidence="5 6">
    <name type="scientific">Dactylonectria estremocensis</name>
    <dbReference type="NCBI Taxonomy" id="1079267"/>
    <lineage>
        <taxon>Eukaryota</taxon>
        <taxon>Fungi</taxon>
        <taxon>Dikarya</taxon>
        <taxon>Ascomycota</taxon>
        <taxon>Pezizomycotina</taxon>
        <taxon>Sordariomycetes</taxon>
        <taxon>Hypocreomycetidae</taxon>
        <taxon>Hypocreales</taxon>
        <taxon>Nectriaceae</taxon>
        <taxon>Dactylonectria</taxon>
    </lineage>
</organism>
<protein>
    <submittedName>
        <fullName evidence="5">Ankyrin repeat protein</fullName>
    </submittedName>
</protein>
<dbReference type="OrthoDB" id="1577640at2759"/>
<dbReference type="Pfam" id="PF12796">
    <property type="entry name" value="Ank_2"/>
    <property type="match status" value="1"/>
</dbReference>
<dbReference type="InterPro" id="IPR054471">
    <property type="entry name" value="GPIID_WHD"/>
</dbReference>
<feature type="domain" description="Nephrocystin 3-like N-terminal" evidence="4">
    <location>
        <begin position="193"/>
        <end position="360"/>
    </location>
</feature>
<dbReference type="Proteomes" id="UP000717696">
    <property type="component" value="Unassembled WGS sequence"/>
</dbReference>
<evidence type="ECO:0000313" key="5">
    <source>
        <dbReference type="EMBL" id="KAH7160235.1"/>
    </source>
</evidence>
<name>A0A9P9FFQ5_9HYPO</name>
<dbReference type="InterPro" id="IPR002110">
    <property type="entry name" value="Ankyrin_rpt"/>
</dbReference>
<dbReference type="PANTHER" id="PTHR10039">
    <property type="entry name" value="AMELOGENIN"/>
    <property type="match status" value="1"/>
</dbReference>
<comment type="caution">
    <text evidence="5">The sequence shown here is derived from an EMBL/GenBank/DDBJ whole genome shotgun (WGS) entry which is preliminary data.</text>
</comment>
<proteinExistence type="predicted"/>
<evidence type="ECO:0000256" key="1">
    <source>
        <dbReference type="ARBA" id="ARBA00022737"/>
    </source>
</evidence>
<evidence type="ECO:0000256" key="2">
    <source>
        <dbReference type="PROSITE-ProRule" id="PRU00023"/>
    </source>
</evidence>
<dbReference type="Pfam" id="PF22939">
    <property type="entry name" value="WHD_GPIID"/>
    <property type="match status" value="1"/>
</dbReference>
<dbReference type="AlphaFoldDB" id="A0A9P9FFQ5"/>